<sequence length="308" mass="33669">MKTLKEIFEEGGAASAPYNTALKVQVCGVADVVNYKNSSGEQRQSLTMGLADHTMAAKAILYDVTKANMLKAGTTLMLLNVIIKRDSKSVVMTNRSKLLKTSPFLESLPAHLIKEGLELACPPPAEVVSINKIKTSPVKTMVSIRGQVVSEEMARTVQVGGEDTSVRSVKIKDNTGSCKISLWRDLGQMKTPVGSHVEITNVIVQVYNEEKSVSTTSRTKLMQIAAPDIVKSITFIAFEAAENGCLSLMGDMDDGDYPEFIIKLDLLARALKCKPNEVEARLMVKLPLKADIKAKEKEINQIQIEQKS</sequence>
<dbReference type="GeneID" id="111116721"/>
<dbReference type="OrthoDB" id="6121668at2759"/>
<dbReference type="AlphaFoldDB" id="A0A8B8C6S1"/>
<dbReference type="KEGG" id="cvn:111116721"/>
<proteinExistence type="predicted"/>
<dbReference type="RefSeq" id="XP_022311418.1">
    <property type="nucleotide sequence ID" value="XM_022455710.1"/>
</dbReference>
<accession>A0A8B8C6S1</accession>
<dbReference type="SUPFAM" id="SSF50249">
    <property type="entry name" value="Nucleic acid-binding proteins"/>
    <property type="match status" value="1"/>
</dbReference>
<dbReference type="Gene3D" id="2.40.50.140">
    <property type="entry name" value="Nucleic acid-binding proteins"/>
    <property type="match status" value="1"/>
</dbReference>
<gene>
    <name evidence="2" type="primary">LOC111116721</name>
</gene>
<reference evidence="2" key="1">
    <citation type="submission" date="2025-08" db="UniProtKB">
        <authorList>
            <consortium name="RefSeq"/>
        </authorList>
    </citation>
    <scope>IDENTIFICATION</scope>
    <source>
        <tissue evidence="2">Whole sample</tissue>
    </source>
</reference>
<evidence type="ECO:0000313" key="1">
    <source>
        <dbReference type="Proteomes" id="UP000694844"/>
    </source>
</evidence>
<keyword evidence="1" id="KW-1185">Reference proteome</keyword>
<name>A0A8B8C6S1_CRAVI</name>
<protein>
    <submittedName>
        <fullName evidence="2">Uncharacterized protein LOC111116721</fullName>
    </submittedName>
</protein>
<organism evidence="1 2">
    <name type="scientific">Crassostrea virginica</name>
    <name type="common">Eastern oyster</name>
    <dbReference type="NCBI Taxonomy" id="6565"/>
    <lineage>
        <taxon>Eukaryota</taxon>
        <taxon>Metazoa</taxon>
        <taxon>Spiralia</taxon>
        <taxon>Lophotrochozoa</taxon>
        <taxon>Mollusca</taxon>
        <taxon>Bivalvia</taxon>
        <taxon>Autobranchia</taxon>
        <taxon>Pteriomorphia</taxon>
        <taxon>Ostreida</taxon>
        <taxon>Ostreoidea</taxon>
        <taxon>Ostreidae</taxon>
        <taxon>Crassostrea</taxon>
    </lineage>
</organism>
<evidence type="ECO:0000313" key="2">
    <source>
        <dbReference type="RefSeq" id="XP_022311418.1"/>
    </source>
</evidence>
<dbReference type="InterPro" id="IPR012340">
    <property type="entry name" value="NA-bd_OB-fold"/>
</dbReference>
<dbReference type="Proteomes" id="UP000694844">
    <property type="component" value="Chromosome 10"/>
</dbReference>
<dbReference type="CDD" id="cd04491">
    <property type="entry name" value="SoSSB_OBF"/>
    <property type="match status" value="1"/>
</dbReference>